<feature type="compositionally biased region" description="Polar residues" evidence="1">
    <location>
        <begin position="639"/>
        <end position="650"/>
    </location>
</feature>
<accession>A0A9W8NFB6</accession>
<keyword evidence="2" id="KW-1133">Transmembrane helix</keyword>
<dbReference type="Proteomes" id="UP001148614">
    <property type="component" value="Unassembled WGS sequence"/>
</dbReference>
<feature type="region of interest" description="Disordered" evidence="1">
    <location>
        <begin position="270"/>
        <end position="294"/>
    </location>
</feature>
<feature type="region of interest" description="Disordered" evidence="1">
    <location>
        <begin position="609"/>
        <end position="655"/>
    </location>
</feature>
<name>A0A9W8NFB6_9PEZI</name>
<reference evidence="3" key="1">
    <citation type="submission" date="2022-07" db="EMBL/GenBank/DDBJ databases">
        <title>Genome Sequence of Xylaria arbuscula.</title>
        <authorList>
            <person name="Buettner E."/>
        </authorList>
    </citation>
    <scope>NUCLEOTIDE SEQUENCE</scope>
    <source>
        <strain evidence="3">VT107</strain>
    </source>
</reference>
<evidence type="ECO:0000313" key="4">
    <source>
        <dbReference type="Proteomes" id="UP001148614"/>
    </source>
</evidence>
<evidence type="ECO:0000313" key="3">
    <source>
        <dbReference type="EMBL" id="KAJ3572429.1"/>
    </source>
</evidence>
<feature type="region of interest" description="Disordered" evidence="1">
    <location>
        <begin position="1"/>
        <end position="31"/>
    </location>
</feature>
<comment type="caution">
    <text evidence="3">The sequence shown here is derived from an EMBL/GenBank/DDBJ whole genome shotgun (WGS) entry which is preliminary data.</text>
</comment>
<keyword evidence="2" id="KW-0812">Transmembrane</keyword>
<gene>
    <name evidence="3" type="ORF">NPX13_g5054</name>
</gene>
<feature type="transmembrane region" description="Helical" evidence="2">
    <location>
        <begin position="42"/>
        <end position="62"/>
    </location>
</feature>
<keyword evidence="4" id="KW-1185">Reference proteome</keyword>
<proteinExistence type="predicted"/>
<evidence type="ECO:0000256" key="1">
    <source>
        <dbReference type="SAM" id="MobiDB-lite"/>
    </source>
</evidence>
<keyword evidence="2" id="KW-0472">Membrane</keyword>
<protein>
    <submittedName>
        <fullName evidence="3">Uncharacterized protein</fullName>
    </submittedName>
</protein>
<sequence length="744" mass="82486">MESKAQNTPRVIPRKPVPERSSAPPTTSAVASSRHPVRSAALLAYFVGTLLGTLVLSWRWLISGTPLLLLSLVGGEWHQRRVVPWAPLWTVFIALNFAYVAALTSWLLMWAYIAVCYSATILSCLFQFEFAASLARASAGKLLQDVLFVKDTIGLFDLPALEIDSDTTGLFVVRGLTFSLSTLTATVYGIEVGIKLSEEMELAIQTDKVVIKLFRSIKIGDVYANIKGSEEMCFADIKPWPNPRDMSQDQFIVSGTPILKSAMASSRSGVSSAVGGLSEEAPAQHTRRMSPDDKTVRADYDAAIRHITETSTNYLARCDLQRLAKDREASDQLDNALNLRAAISAHIHTQPTIAHPPQRSIRVTTLTHNNHPKIKRFLHRLPFLYRLLLNPVSYFHPIFVTSITSTGSGEWFTALMDKYFFKHYPSSGAEVRRLQTRIGAWLADANFAVGLSDVYCTGHVPMDTEFDIECKFKIADLKAHRILPEVVELSQVIHLGGADCTFTLPSYLLPHHEHLIPSKITDFEEMNLQQEIEEAKGTPKAVQLQQELRRRQRDEAAMKISAHGHLPAIFDQQLLNFAAALVKATKVIELEKDHEAVLLKRAETRTTRDDPLASETIVVETAAGDEDSTSSEKSDESNRSAVNSERSAPNSAVSVLSSPKSSVLLAGRMNQTFKDMNLKMMDGWRKAGRNSINVVANDRWIAKIIGNIMRKLERAQGDVGYSGLIALPLAEYRAKAETDAKILP</sequence>
<evidence type="ECO:0000256" key="2">
    <source>
        <dbReference type="SAM" id="Phobius"/>
    </source>
</evidence>
<dbReference type="AlphaFoldDB" id="A0A9W8NFB6"/>
<feature type="compositionally biased region" description="Low complexity" evidence="1">
    <location>
        <begin position="21"/>
        <end position="31"/>
    </location>
</feature>
<feature type="transmembrane region" description="Helical" evidence="2">
    <location>
        <begin position="82"/>
        <end position="102"/>
    </location>
</feature>
<organism evidence="3 4">
    <name type="scientific">Xylaria arbuscula</name>
    <dbReference type="NCBI Taxonomy" id="114810"/>
    <lineage>
        <taxon>Eukaryota</taxon>
        <taxon>Fungi</taxon>
        <taxon>Dikarya</taxon>
        <taxon>Ascomycota</taxon>
        <taxon>Pezizomycotina</taxon>
        <taxon>Sordariomycetes</taxon>
        <taxon>Xylariomycetidae</taxon>
        <taxon>Xylariales</taxon>
        <taxon>Xylariaceae</taxon>
        <taxon>Xylaria</taxon>
    </lineage>
</organism>
<dbReference type="EMBL" id="JANPWZ010000766">
    <property type="protein sequence ID" value="KAJ3572429.1"/>
    <property type="molecule type" value="Genomic_DNA"/>
</dbReference>
<feature type="transmembrane region" description="Helical" evidence="2">
    <location>
        <begin position="109"/>
        <end position="128"/>
    </location>
</feature>